<accession>A0A853JA29</accession>
<dbReference type="GO" id="GO:0019867">
    <property type="term" value="C:outer membrane"/>
    <property type="evidence" value="ECO:0007669"/>
    <property type="project" value="InterPro"/>
</dbReference>
<dbReference type="InterPro" id="IPR005618">
    <property type="entry name" value="OMPW"/>
</dbReference>
<organism evidence="2 3">
    <name type="scientific">Luteimonas salinisoli</name>
    <dbReference type="NCBI Taxonomy" id="2752307"/>
    <lineage>
        <taxon>Bacteria</taxon>
        <taxon>Pseudomonadati</taxon>
        <taxon>Pseudomonadota</taxon>
        <taxon>Gammaproteobacteria</taxon>
        <taxon>Lysobacterales</taxon>
        <taxon>Lysobacteraceae</taxon>
        <taxon>Luteimonas</taxon>
    </lineage>
</organism>
<sequence length="218" mass="23011">MASIRTLGLATAVAAVLASPLALAQDQRDQDVARTGDTAAGKRFSVVGGVALLQPEADPIPGSRIDVDGGPAPTLSATWHATDNIGVELWGAADKFNHRVRGDQGKIGTIEQQPVALSGQYHFGQADTTFRPFVGLGYYESNISNEDLNPGGDHVGLTTPKGAIGTVGLDFNINPTWFARADARYMRARADAELAGETIERDIKLDPWTVGVGVGARF</sequence>
<name>A0A853JA29_9GAMM</name>
<keyword evidence="1" id="KW-0732">Signal</keyword>
<gene>
    <name evidence="2" type="ORF">H0E84_04350</name>
</gene>
<evidence type="ECO:0000256" key="1">
    <source>
        <dbReference type="SAM" id="SignalP"/>
    </source>
</evidence>
<evidence type="ECO:0000313" key="2">
    <source>
        <dbReference type="EMBL" id="NZA25604.1"/>
    </source>
</evidence>
<dbReference type="AlphaFoldDB" id="A0A853JA29"/>
<dbReference type="Pfam" id="PF03922">
    <property type="entry name" value="OmpW"/>
    <property type="match status" value="1"/>
</dbReference>
<dbReference type="Gene3D" id="2.40.160.20">
    <property type="match status" value="1"/>
</dbReference>
<dbReference type="InterPro" id="IPR011250">
    <property type="entry name" value="OMP/PagP_B-barrel"/>
</dbReference>
<keyword evidence="3" id="KW-1185">Reference proteome</keyword>
<dbReference type="SUPFAM" id="SSF56925">
    <property type="entry name" value="OMPA-like"/>
    <property type="match status" value="1"/>
</dbReference>
<dbReference type="PANTHER" id="PTHR36920:SF1">
    <property type="entry name" value="OUTER MEMBRANE PROTEIN W"/>
    <property type="match status" value="1"/>
</dbReference>
<dbReference type="Proteomes" id="UP000578091">
    <property type="component" value="Unassembled WGS sequence"/>
</dbReference>
<dbReference type="GO" id="GO:0055085">
    <property type="term" value="P:transmembrane transport"/>
    <property type="evidence" value="ECO:0007669"/>
    <property type="project" value="TreeGrafter"/>
</dbReference>
<reference evidence="2 3" key="1">
    <citation type="submission" date="2020-07" db="EMBL/GenBank/DDBJ databases">
        <title>Luteimonas sp. SJ-92.</title>
        <authorList>
            <person name="Huang X.-X."/>
            <person name="Xu L."/>
            <person name="Sun J.-Q."/>
        </authorList>
    </citation>
    <scope>NUCLEOTIDE SEQUENCE [LARGE SCALE GENOMIC DNA]</scope>
    <source>
        <strain evidence="2 3">SJ-92</strain>
    </source>
</reference>
<dbReference type="EMBL" id="JACCKA010000029">
    <property type="protein sequence ID" value="NZA25604.1"/>
    <property type="molecule type" value="Genomic_DNA"/>
</dbReference>
<comment type="caution">
    <text evidence="2">The sequence shown here is derived from an EMBL/GenBank/DDBJ whole genome shotgun (WGS) entry which is preliminary data.</text>
</comment>
<feature type="chain" id="PRO_5032517283" evidence="1">
    <location>
        <begin position="25"/>
        <end position="218"/>
    </location>
</feature>
<dbReference type="PANTHER" id="PTHR36920">
    <property type="match status" value="1"/>
</dbReference>
<protein>
    <submittedName>
        <fullName evidence="2">OmpW family protein</fullName>
    </submittedName>
</protein>
<evidence type="ECO:0000313" key="3">
    <source>
        <dbReference type="Proteomes" id="UP000578091"/>
    </source>
</evidence>
<dbReference type="RefSeq" id="WP_180677401.1">
    <property type="nucleotide sequence ID" value="NZ_JACCKA010000029.1"/>
</dbReference>
<proteinExistence type="predicted"/>
<feature type="signal peptide" evidence="1">
    <location>
        <begin position="1"/>
        <end position="24"/>
    </location>
</feature>